<dbReference type="Gene3D" id="3.40.50.300">
    <property type="entry name" value="P-loop containing nucleotide triphosphate hydrolases"/>
    <property type="match status" value="2"/>
</dbReference>
<dbReference type="InterPro" id="IPR044726">
    <property type="entry name" value="ABCC_6TM_D2"/>
</dbReference>
<feature type="transmembrane region" description="Helical" evidence="11">
    <location>
        <begin position="137"/>
        <end position="162"/>
    </location>
</feature>
<dbReference type="GeneID" id="91100086"/>
<feature type="transmembrane region" description="Helical" evidence="11">
    <location>
        <begin position="53"/>
        <end position="75"/>
    </location>
</feature>
<evidence type="ECO:0000256" key="4">
    <source>
        <dbReference type="ARBA" id="ARBA00022737"/>
    </source>
</evidence>
<dbReference type="PROSITE" id="PS50929">
    <property type="entry name" value="ABC_TM1F"/>
    <property type="match status" value="2"/>
</dbReference>
<dbReference type="CDD" id="cd03250">
    <property type="entry name" value="ABCC_MRP_domain1"/>
    <property type="match status" value="1"/>
</dbReference>
<feature type="domain" description="ABC transporter" evidence="12">
    <location>
        <begin position="704"/>
        <end position="954"/>
    </location>
</feature>
<evidence type="ECO:0000259" key="12">
    <source>
        <dbReference type="PROSITE" id="PS50893"/>
    </source>
</evidence>
<feature type="transmembrane region" description="Helical" evidence="11">
    <location>
        <begin position="409"/>
        <end position="433"/>
    </location>
</feature>
<dbReference type="FunFam" id="3.40.50.300:FF:000825">
    <property type="entry name" value="ABC bile acid transporter"/>
    <property type="match status" value="1"/>
</dbReference>
<evidence type="ECO:0000256" key="2">
    <source>
        <dbReference type="ARBA" id="ARBA00022448"/>
    </source>
</evidence>
<evidence type="ECO:0000256" key="5">
    <source>
        <dbReference type="ARBA" id="ARBA00022741"/>
    </source>
</evidence>
<dbReference type="CDD" id="cd18596">
    <property type="entry name" value="ABC_6TM_VMR1_D1_like"/>
    <property type="match status" value="1"/>
</dbReference>
<evidence type="ECO:0000256" key="7">
    <source>
        <dbReference type="ARBA" id="ARBA00022989"/>
    </source>
</evidence>
<dbReference type="InterPro" id="IPR003593">
    <property type="entry name" value="AAA+_ATPase"/>
</dbReference>
<dbReference type="PROSITE" id="PS50893">
    <property type="entry name" value="ABC_TRANSPORTER_2"/>
    <property type="match status" value="2"/>
</dbReference>
<feature type="region of interest" description="Disordered" evidence="10">
    <location>
        <begin position="230"/>
        <end position="284"/>
    </location>
</feature>
<feature type="transmembrane region" description="Helical" evidence="11">
    <location>
        <begin position="95"/>
        <end position="117"/>
    </location>
</feature>
<dbReference type="RefSeq" id="XP_066081198.1">
    <property type="nucleotide sequence ID" value="XM_066225101.1"/>
</dbReference>
<feature type="transmembrane region" description="Helical" evidence="11">
    <location>
        <begin position="370"/>
        <end position="389"/>
    </location>
</feature>
<dbReference type="Proteomes" id="UP001358614">
    <property type="component" value="Chromosome 1"/>
</dbReference>
<dbReference type="SUPFAM" id="SSF52540">
    <property type="entry name" value="P-loop containing nucleoside triphosphate hydrolases"/>
    <property type="match status" value="2"/>
</dbReference>
<feature type="transmembrane region" description="Helical" evidence="11">
    <location>
        <begin position="509"/>
        <end position="536"/>
    </location>
</feature>
<feature type="transmembrane region" description="Helical" evidence="11">
    <location>
        <begin position="1149"/>
        <end position="1170"/>
    </location>
</feature>
<dbReference type="GO" id="GO:0005524">
    <property type="term" value="F:ATP binding"/>
    <property type="evidence" value="ECO:0007669"/>
    <property type="project" value="UniProtKB-KW"/>
</dbReference>
<dbReference type="Pfam" id="PF00005">
    <property type="entry name" value="ABC_tran"/>
    <property type="match status" value="2"/>
</dbReference>
<feature type="domain" description="ABC transmembrane type-1" evidence="13">
    <location>
        <begin position="1091"/>
        <end position="1295"/>
    </location>
</feature>
<dbReference type="SUPFAM" id="SSF90123">
    <property type="entry name" value="ABC transporter transmembrane region"/>
    <property type="match status" value="2"/>
</dbReference>
<evidence type="ECO:0000256" key="9">
    <source>
        <dbReference type="ARBA" id="ARBA00023180"/>
    </source>
</evidence>
<dbReference type="InterPro" id="IPR011527">
    <property type="entry name" value="ABC1_TM_dom"/>
</dbReference>
<evidence type="ECO:0000256" key="11">
    <source>
        <dbReference type="SAM" id="Phobius"/>
    </source>
</evidence>
<dbReference type="SMART" id="SM00382">
    <property type="entry name" value="AAA"/>
    <property type="match status" value="2"/>
</dbReference>
<evidence type="ECO:0000256" key="8">
    <source>
        <dbReference type="ARBA" id="ARBA00023136"/>
    </source>
</evidence>
<keyword evidence="4" id="KW-0677">Repeat</keyword>
<feature type="transmembrane region" description="Helical" evidence="11">
    <location>
        <begin position="182"/>
        <end position="201"/>
    </location>
</feature>
<evidence type="ECO:0000256" key="6">
    <source>
        <dbReference type="ARBA" id="ARBA00022840"/>
    </source>
</evidence>
<evidence type="ECO:0000256" key="1">
    <source>
        <dbReference type="ARBA" id="ARBA00004141"/>
    </source>
</evidence>
<keyword evidence="3 11" id="KW-0812">Transmembrane</keyword>
<keyword evidence="15" id="KW-1185">Reference proteome</keyword>
<proteinExistence type="predicted"/>
<keyword evidence="5" id="KW-0547">Nucleotide-binding</keyword>
<sequence>MSSTQTPSETETLLPQDPPSPLSYDDPDYIHYVERDRPVCIGQFKKNVKICKALLAPGIFGSLALEVTHLCMAVQEHRKIIDEDDLIRQTKSSAMGLDIFGVVITSFLAVLYTLTVFKPITIRTILLSPIAEISNLLVHRTLCVTSFIMLLLLIVIHPLPGIWYTIQTYQSSPTLSIHNSTLVYYLRTGFLWASFLVGSLMRRGPKLYFEPPRLGTGFGLNEVKVKSTQKIKGGKGDSGVRIKLNPPPEDEIGVNGHVPLSGITIGSSEDETVGSLEEREGEEQSNVLDYDNSSMLSFIFLGYIGNLAYTSMKVESLVQDDLPLLEEKTRNSGITENVFSTDDKTKAHLNTHKVTGWDLVKSMWRGKGTAVFITAALEVFRNLISFVQIAAMHEIIQSFKEPKGTDKSYAHLMCWGLFVGQAFEVLLSAYLCVRENYLLHIPIRMNLSSLLLSKILRTTDAKALEAHNITPGDKADGNQGRSQVMNLFTIDTGIVASMATHIWSFGNGIITLFIGVGMLYGMLGVSALVGIACIPLSMPLSYLVSKLIYRCDKEWARARDARTGALKEFLLGIKVIKLNAFEPYFMSRIRRLREDEVSWQRWRYTLGTSFNILAEQLPIIALLVMFGFHTKVLHRSLDPATAFVALNIFYRVKDGLGTFPMIIQVFLQNKVSIDRLSRYLSQPEIDRSQWENASTRIICDHATIRWPSAKEAVHGDETPRFKLEDVDVEIPEGKLTLLCGPLGSGKTLLLRAFLGEANIETGAVLAPRSLPDSTPVYPRNRRWTTEEWLTDSIAYAPQQSFIRHGSIRDNVLFGQPMWRERYREALRQAALLPDLELFNEGDLTEVGENGVTLSGGQKARVNLARCLYSPAKTVYLDDILSAVDAHTAQYICNECLNGSLLQNRTVVLVSHHVSLVLPTANYIVTLSKDGQVEQACPASEVSYSKLVDIAPAESPIDEPSESPGVSKVATRRRQSHHFEERDESSGVSRHLYREEHKSVGRVASNHYLMVIRSAGGFWYWSALALVYGIYRLVAVSRTFWLEKWTSDPEQSHINYYLIVYAAISAGCIALGSFKWVWLYGIRNVGFYSAGSKKIHESLLSKVFQAPLQFFETIPHGRLLNIFGQDVYRLDSQSADGFGRLGLATAAGVVFVKTPVISLVALIWGIPFVWISNQLNKLRADIRRLTATASSPLYSLYNETIDGVVMVRAFGQNKLMMHAMKVINNRERVTWFAAWAVYNWARAVIRSFASVVVAATAFALIRQDLSASQAGLILNFALTVSTGIFSWVEQYSNLEETFVSAERINHYITMPDEESREGMIPERSWPSRGEIKVQKLQVRYAPDLPEVLKGVSFSIKPGMRVGLVGATGSGKSTLALSLFRAIEPHGGTITIDDIDISQVALPELRKRLNMVAQDGMLCSGTLRDALDVTGTRDDYEIYEALRRVHLLSDSLTKDELDNNPFANLETFVAIEGGNFSQGQRQLLCLARALLKRSKILVMDEATSSVDFEMDAKITATIKECFADTTMLVIAHRLATIMQYDRVLVLDQGQIVESGEPLKLMEDPTTIFHGLCMAQGEEEFNTLLTIARA</sequence>
<dbReference type="PROSITE" id="PS00211">
    <property type="entry name" value="ABC_TRANSPORTER_1"/>
    <property type="match status" value="2"/>
</dbReference>
<name>A0AAX4K9M3_9TREE</name>
<dbReference type="Gene3D" id="1.20.1560.10">
    <property type="entry name" value="ABC transporter type 1, transmembrane domain"/>
    <property type="match status" value="2"/>
</dbReference>
<accession>A0AAX4K9M3</accession>
<dbReference type="InterPro" id="IPR017871">
    <property type="entry name" value="ABC_transporter-like_CS"/>
</dbReference>
<keyword evidence="7 11" id="KW-1133">Transmembrane helix</keyword>
<gene>
    <name evidence="14" type="ORF">V865_001282</name>
</gene>
<keyword evidence="9" id="KW-0325">Glycoprotein</keyword>
<feature type="domain" description="ABC transmembrane type-1" evidence="13">
    <location>
        <begin position="478"/>
        <end position="668"/>
    </location>
</feature>
<dbReference type="PANTHER" id="PTHR24223:SF353">
    <property type="entry name" value="ABC TRANSPORTER ATP-BINDING PROTEIN_PERMEASE VMR1-RELATED"/>
    <property type="match status" value="1"/>
</dbReference>
<organism evidence="14 15">
    <name type="scientific">Kwoniella europaea PYCC6329</name>
    <dbReference type="NCBI Taxonomy" id="1423913"/>
    <lineage>
        <taxon>Eukaryota</taxon>
        <taxon>Fungi</taxon>
        <taxon>Dikarya</taxon>
        <taxon>Basidiomycota</taxon>
        <taxon>Agaricomycotina</taxon>
        <taxon>Tremellomycetes</taxon>
        <taxon>Tremellales</taxon>
        <taxon>Cryptococcaceae</taxon>
        <taxon>Kwoniella</taxon>
    </lineage>
</organism>
<feature type="domain" description="ABC transporter" evidence="12">
    <location>
        <begin position="1330"/>
        <end position="1571"/>
    </location>
</feature>
<evidence type="ECO:0000256" key="3">
    <source>
        <dbReference type="ARBA" id="ARBA00022692"/>
    </source>
</evidence>
<evidence type="ECO:0000313" key="15">
    <source>
        <dbReference type="Proteomes" id="UP001358614"/>
    </source>
</evidence>
<evidence type="ECO:0000313" key="14">
    <source>
        <dbReference type="EMBL" id="WWD03231.1"/>
    </source>
</evidence>
<dbReference type="GO" id="GO:0000329">
    <property type="term" value="C:fungal-type vacuole membrane"/>
    <property type="evidence" value="ECO:0007669"/>
    <property type="project" value="TreeGrafter"/>
</dbReference>
<keyword evidence="6" id="KW-0067">ATP-binding</keyword>
<dbReference type="CDD" id="cd18580">
    <property type="entry name" value="ABC_6TM_ABCC_D2"/>
    <property type="match status" value="1"/>
</dbReference>
<dbReference type="GO" id="GO:0016887">
    <property type="term" value="F:ATP hydrolysis activity"/>
    <property type="evidence" value="ECO:0007669"/>
    <property type="project" value="InterPro"/>
</dbReference>
<dbReference type="FunFam" id="3.40.50.300:FF:001354">
    <property type="entry name" value="ATP-binding cassette (ABC) transporter, putative"/>
    <property type="match status" value="1"/>
</dbReference>
<feature type="compositionally biased region" description="Polar residues" evidence="10">
    <location>
        <begin position="1"/>
        <end position="11"/>
    </location>
</feature>
<evidence type="ECO:0008006" key="16">
    <source>
        <dbReference type="Google" id="ProtNLM"/>
    </source>
</evidence>
<dbReference type="GO" id="GO:0140359">
    <property type="term" value="F:ABC-type transporter activity"/>
    <property type="evidence" value="ECO:0007669"/>
    <property type="project" value="InterPro"/>
</dbReference>
<dbReference type="Pfam" id="PF00664">
    <property type="entry name" value="ABC_membrane"/>
    <property type="match status" value="2"/>
</dbReference>
<dbReference type="InterPro" id="IPR027417">
    <property type="entry name" value="P-loop_NTPase"/>
</dbReference>
<dbReference type="InterPro" id="IPR003439">
    <property type="entry name" value="ABC_transporter-like_ATP-bd"/>
</dbReference>
<dbReference type="EMBL" id="CP144089">
    <property type="protein sequence ID" value="WWD03231.1"/>
    <property type="molecule type" value="Genomic_DNA"/>
</dbReference>
<keyword evidence="2" id="KW-0813">Transport</keyword>
<reference evidence="14 15" key="1">
    <citation type="submission" date="2024-01" db="EMBL/GenBank/DDBJ databases">
        <title>Comparative genomics of Cryptococcus and Kwoniella reveals pathogenesis evolution and contrasting modes of karyotype evolution via chromosome fusion or intercentromeric recombination.</title>
        <authorList>
            <person name="Coelho M.A."/>
            <person name="David-Palma M."/>
            <person name="Shea T."/>
            <person name="Bowers K."/>
            <person name="McGinley-Smith S."/>
            <person name="Mohammad A.W."/>
            <person name="Gnirke A."/>
            <person name="Yurkov A.M."/>
            <person name="Nowrousian M."/>
            <person name="Sun S."/>
            <person name="Cuomo C.A."/>
            <person name="Heitman J."/>
        </authorList>
    </citation>
    <scope>NUCLEOTIDE SEQUENCE [LARGE SCALE GENOMIC DNA]</scope>
    <source>
        <strain evidence="14 15">PYCC6329</strain>
    </source>
</reference>
<feature type="transmembrane region" description="Helical" evidence="11">
    <location>
        <begin position="1017"/>
        <end position="1033"/>
    </location>
</feature>
<feature type="region of interest" description="Disordered" evidence="10">
    <location>
        <begin position="953"/>
        <end position="986"/>
    </location>
</feature>
<feature type="transmembrane region" description="Helical" evidence="11">
    <location>
        <begin position="1053"/>
        <end position="1073"/>
    </location>
</feature>
<dbReference type="PANTHER" id="PTHR24223">
    <property type="entry name" value="ATP-BINDING CASSETTE SUB-FAMILY C"/>
    <property type="match status" value="1"/>
</dbReference>
<dbReference type="InterPro" id="IPR036640">
    <property type="entry name" value="ABC1_TM_sf"/>
</dbReference>
<evidence type="ECO:0000256" key="10">
    <source>
        <dbReference type="SAM" id="MobiDB-lite"/>
    </source>
</evidence>
<keyword evidence="8 11" id="KW-0472">Membrane</keyword>
<dbReference type="InterPro" id="IPR050173">
    <property type="entry name" value="ABC_transporter_C-like"/>
</dbReference>
<feature type="region of interest" description="Disordered" evidence="10">
    <location>
        <begin position="1"/>
        <end position="22"/>
    </location>
</feature>
<dbReference type="CDD" id="cd03244">
    <property type="entry name" value="ABCC_MRP_domain2"/>
    <property type="match status" value="1"/>
</dbReference>
<dbReference type="KEGG" id="ker:91100086"/>
<evidence type="ECO:0000259" key="13">
    <source>
        <dbReference type="PROSITE" id="PS50929"/>
    </source>
</evidence>
<comment type="subcellular location">
    <subcellularLocation>
        <location evidence="1">Membrane</location>
        <topology evidence="1">Multi-pass membrane protein</topology>
    </subcellularLocation>
</comment>
<protein>
    <recommendedName>
        <fullName evidence="16">ATP-dependent bile acid transporter</fullName>
    </recommendedName>
</protein>